<dbReference type="InterPro" id="IPR007412">
    <property type="entry name" value="FlgM"/>
</dbReference>
<gene>
    <name evidence="10" type="primary">flgM_2</name>
    <name evidence="10" type="ORF">ERS008476_04032</name>
</gene>
<dbReference type="InterPro" id="IPR035890">
    <property type="entry name" value="Anti-sigma-28_factor_FlgM_sf"/>
</dbReference>
<evidence type="ECO:0000259" key="9">
    <source>
        <dbReference type="Pfam" id="PF04316"/>
    </source>
</evidence>
<keyword evidence="4" id="KW-1005">Bacterial flagellum biogenesis</keyword>
<evidence type="ECO:0000256" key="4">
    <source>
        <dbReference type="ARBA" id="ARBA00022795"/>
    </source>
</evidence>
<dbReference type="Pfam" id="PF04316">
    <property type="entry name" value="FlgM"/>
    <property type="match status" value="1"/>
</dbReference>
<accession>A0A0H5M0Y7</accession>
<evidence type="ECO:0000256" key="6">
    <source>
        <dbReference type="ARBA" id="ARBA00023163"/>
    </source>
</evidence>
<comment type="similarity">
    <text evidence="1">Belongs to the FlgM family.</text>
</comment>
<keyword evidence="3" id="KW-0678">Repressor</keyword>
<evidence type="ECO:0000256" key="5">
    <source>
        <dbReference type="ARBA" id="ARBA00023015"/>
    </source>
</evidence>
<reference evidence="11" key="1">
    <citation type="submission" date="2015-03" db="EMBL/GenBank/DDBJ databases">
        <authorList>
            <consortium name="Pathogen Informatics"/>
        </authorList>
    </citation>
    <scope>NUCLEOTIDE SEQUENCE [LARGE SCALE GENOMIC DNA]</scope>
    <source>
        <strain evidence="11">R148</strain>
    </source>
</reference>
<organism evidence="10 11">
    <name type="scientific">Yersinia intermedia</name>
    <dbReference type="NCBI Taxonomy" id="631"/>
    <lineage>
        <taxon>Bacteria</taxon>
        <taxon>Pseudomonadati</taxon>
        <taxon>Pseudomonadota</taxon>
        <taxon>Gammaproteobacteria</taxon>
        <taxon>Enterobacterales</taxon>
        <taxon>Yersiniaceae</taxon>
        <taxon>Yersinia</taxon>
    </lineage>
</organism>
<dbReference type="Proteomes" id="UP000043316">
    <property type="component" value="Unassembled WGS sequence"/>
</dbReference>
<feature type="domain" description="Anti-sigma-28 factor FlgM C-terminal" evidence="9">
    <location>
        <begin position="43"/>
        <end position="89"/>
    </location>
</feature>
<evidence type="ECO:0000313" key="10">
    <source>
        <dbReference type="EMBL" id="CRY56985.1"/>
    </source>
</evidence>
<dbReference type="EMBL" id="CWJI01000019">
    <property type="protein sequence ID" value="CRY56985.1"/>
    <property type="molecule type" value="Genomic_DNA"/>
</dbReference>
<name>A0A0H5M0Y7_YERIN</name>
<dbReference type="SUPFAM" id="SSF101498">
    <property type="entry name" value="Anti-sigma factor FlgM"/>
    <property type="match status" value="1"/>
</dbReference>
<sequence>MAIERIDQMRPVTATQQDVLLRQKSESAALPAVETDKESATQVKLSQVTQQVKTDTSRDIDMERVNTIKAQISAGQLTIDTDKIAQCLINEIFEFSYSV</sequence>
<keyword evidence="6" id="KW-0804">Transcription</keyword>
<evidence type="ECO:0000256" key="2">
    <source>
        <dbReference type="ARBA" id="ARBA00017823"/>
    </source>
</evidence>
<proteinExistence type="inferred from homology"/>
<dbReference type="NCBIfam" id="TIGR03824">
    <property type="entry name" value="FlgM_jcvi"/>
    <property type="match status" value="1"/>
</dbReference>
<keyword evidence="5" id="KW-0805">Transcription regulation</keyword>
<dbReference type="GO" id="GO:0045892">
    <property type="term" value="P:negative regulation of DNA-templated transcription"/>
    <property type="evidence" value="ECO:0007669"/>
    <property type="project" value="InterPro"/>
</dbReference>
<dbReference type="GO" id="GO:0044781">
    <property type="term" value="P:bacterial-type flagellum organization"/>
    <property type="evidence" value="ECO:0007669"/>
    <property type="project" value="UniProtKB-KW"/>
</dbReference>
<dbReference type="InterPro" id="IPR031316">
    <property type="entry name" value="FlgM_C"/>
</dbReference>
<comment type="function">
    <text evidence="7">Responsible for the coupling of flagellin expression to flagellar assembly by preventing expression of the flagellin genes when a component of the middle class of proteins is defective. It negatively regulates flagellar genes by inhibiting the activity of FliA by directly binding to FliA.</text>
</comment>
<evidence type="ECO:0000313" key="11">
    <source>
        <dbReference type="Proteomes" id="UP000043316"/>
    </source>
</evidence>
<evidence type="ECO:0000256" key="1">
    <source>
        <dbReference type="ARBA" id="ARBA00005322"/>
    </source>
</evidence>
<evidence type="ECO:0000256" key="8">
    <source>
        <dbReference type="ARBA" id="ARBA00030117"/>
    </source>
</evidence>
<evidence type="ECO:0000256" key="3">
    <source>
        <dbReference type="ARBA" id="ARBA00022491"/>
    </source>
</evidence>
<dbReference type="AlphaFoldDB" id="A0A0H5M0Y7"/>
<evidence type="ECO:0000256" key="7">
    <source>
        <dbReference type="ARBA" id="ARBA00024739"/>
    </source>
</evidence>
<protein>
    <recommendedName>
        <fullName evidence="2">Negative regulator of flagellin synthesis</fullName>
    </recommendedName>
    <alternativeName>
        <fullName evidence="8">Anti-sigma-28 factor</fullName>
    </alternativeName>
</protein>